<reference evidence="2 3" key="1">
    <citation type="submission" date="2021-05" db="EMBL/GenBank/DDBJ databases">
        <title>Genome Assembly of Synthetic Allotetraploid Brassica napus Reveals Homoeologous Exchanges between Subgenomes.</title>
        <authorList>
            <person name="Davis J.T."/>
        </authorList>
    </citation>
    <scope>NUCLEOTIDE SEQUENCE [LARGE SCALE GENOMIC DNA]</scope>
    <source>
        <strain evidence="3">cv. Da-Ae</strain>
        <tissue evidence="2">Seedling</tissue>
    </source>
</reference>
<evidence type="ECO:0000313" key="3">
    <source>
        <dbReference type="Proteomes" id="UP000824890"/>
    </source>
</evidence>
<name>A0ABQ8E078_BRANA</name>
<keyword evidence="3" id="KW-1185">Reference proteome</keyword>
<feature type="transmembrane region" description="Helical" evidence="1">
    <location>
        <begin position="234"/>
        <end position="267"/>
    </location>
</feature>
<proteinExistence type="predicted"/>
<gene>
    <name evidence="2" type="ORF">HID58_011939</name>
</gene>
<dbReference type="EMBL" id="JAGKQM010000003">
    <property type="protein sequence ID" value="KAH0934822.1"/>
    <property type="molecule type" value="Genomic_DNA"/>
</dbReference>
<evidence type="ECO:0000256" key="1">
    <source>
        <dbReference type="SAM" id="Phobius"/>
    </source>
</evidence>
<keyword evidence="1" id="KW-1133">Transmembrane helix</keyword>
<protein>
    <submittedName>
        <fullName evidence="2">Uncharacterized protein</fullName>
    </submittedName>
</protein>
<keyword evidence="1" id="KW-0472">Membrane</keyword>
<dbReference type="Proteomes" id="UP000824890">
    <property type="component" value="Unassembled WGS sequence"/>
</dbReference>
<comment type="caution">
    <text evidence="2">The sequence shown here is derived from an EMBL/GenBank/DDBJ whole genome shotgun (WGS) entry which is preliminary data.</text>
</comment>
<sequence>MIRHHRQLQNQTAYSDSFLLLLLVSMVFRRWDPGNQWRIQVRVDLCQDDKIRVTWNRQGYMVTRVLPKSLRDFSDSRRIYWYTGKIGIDRLRLSLRGTSQEELGRSCRGSKTKISPFGNIQGDPHEEGEIQENVLRSVQKGDDQITKPIPSVAQLETNLAQTDPTEVIMNFVEMENGLVLANKALEVDVKVLDEDVMEEKDKSLDGASGVAEKNNSIENVDQLKKGKKLWEQFVIVDFFVSNVLVSSLSIFVLFFIFSLFFFGLIMLVSSLSKIKYWNKNGYYAYYYRLFPLISIDTVWWIFIGAVSHWCLVFIWNLRGRFGVTWSHCFDINFLVVLVATHGSLAASQFLCLASSTQLQRSSFDITTVMELFFMVAQVDDMVSIKLDVYHSPVVITILSEQMRSTYDVCMVYLVNGKSFRKGNNSVTDLSGRGAERTWCLVYVNWFATDYFSYNALEFDFGNGLYFLIQTILWKWFSLVWRLSDIKGRGFLQIRLRSDGMRRLTMLLLMCLASLSQTQTLLKYTEKTVMGVDYGCKVFQMMLIGPVSDVFVKLKMFGMEWTQQLMQIWSVYFDQGNCMDISQSWSLWKSMLIQMIFLKYSWVVSLCVVQDGYNNGSRSVY</sequence>
<accession>A0ABQ8E078</accession>
<evidence type="ECO:0000313" key="2">
    <source>
        <dbReference type="EMBL" id="KAH0934822.1"/>
    </source>
</evidence>
<organism evidence="2 3">
    <name type="scientific">Brassica napus</name>
    <name type="common">Rape</name>
    <dbReference type="NCBI Taxonomy" id="3708"/>
    <lineage>
        <taxon>Eukaryota</taxon>
        <taxon>Viridiplantae</taxon>
        <taxon>Streptophyta</taxon>
        <taxon>Embryophyta</taxon>
        <taxon>Tracheophyta</taxon>
        <taxon>Spermatophyta</taxon>
        <taxon>Magnoliopsida</taxon>
        <taxon>eudicotyledons</taxon>
        <taxon>Gunneridae</taxon>
        <taxon>Pentapetalae</taxon>
        <taxon>rosids</taxon>
        <taxon>malvids</taxon>
        <taxon>Brassicales</taxon>
        <taxon>Brassicaceae</taxon>
        <taxon>Brassiceae</taxon>
        <taxon>Brassica</taxon>
    </lineage>
</organism>
<keyword evidence="1" id="KW-0812">Transmembrane</keyword>